<evidence type="ECO:0008006" key="3">
    <source>
        <dbReference type="Google" id="ProtNLM"/>
    </source>
</evidence>
<proteinExistence type="predicted"/>
<dbReference type="Proteomes" id="UP001281731">
    <property type="component" value="Unassembled WGS sequence"/>
</dbReference>
<name>A0AAW9HVI3_9ACTO</name>
<evidence type="ECO:0000313" key="1">
    <source>
        <dbReference type="EMBL" id="MDY5155664.1"/>
    </source>
</evidence>
<protein>
    <recommendedName>
        <fullName evidence="3">T-Q ester bond containing domain-containing protein</fullName>
    </recommendedName>
</protein>
<feature type="non-terminal residue" evidence="1">
    <location>
        <position position="611"/>
    </location>
</feature>
<sequence>MANSVKSAPHTRSRKAVLATFVGIFAVLASMVLPGGRAHAADPNANLTLNDSTVFFPGSGILFKHKGLTFRFAALKAPNGPGVNPNIPAWCVDADKPAPGPDAVVQVSSLKQTHNFDEGLHVSTAEMAIILDKYQMSRDANTLGALAYLVHMNMEQSKDPAGNARQLREAVQGSAPNVDQLARQLAQEGRSQAVHSYEVLQPQGDKEYTGEFHNIGLKNKEGAWVAGRKLHVTIEGPAVFTSTGTQKWSGVSQAQPITLGWRATGNGEAKAHTGYEMTPDEFNLMIDPTGKKQSTIQPPYKQDPEFENVDSPSWRVQYDFQPAGVSHVAKLTDTGKFTDTFDAKADPNYGNGKWAKDFTTGAYIPVVYTVSAYYVGENPPARANTVPQGSELIGSQKITAHGPGKLSADFTAPKKGFVTVVWSVDKANQDPRVTDRIAGNWADDYGIPEETTSNRFDGTIDSTLSIRTTKSGTYLVDDVWITGLPTNHAEFKGDGRFGPDTTHIQQALLFFPDGLEVSEGNKGKAETIASVELPAKNGFYPSVGATQFKMKQDKEGLVPGTYVFVSTFKGDDRVKPFVSPVTDKTEQYTVTRKPGIRTTPTISHTLYLCFL</sequence>
<evidence type="ECO:0000313" key="2">
    <source>
        <dbReference type="Proteomes" id="UP001281731"/>
    </source>
</evidence>
<reference evidence="1" key="1">
    <citation type="submission" date="2023-10" db="EMBL/GenBank/DDBJ databases">
        <title>Whole Genome based description of the genera Actinobaculum and Actinotignum reveals a complex phylogenetic relationship within the species included in the genus Actinotignum.</title>
        <authorList>
            <person name="Jensen C.S."/>
            <person name="Dargis R."/>
            <person name="Kemp M."/>
            <person name="Christensen J.J."/>
        </authorList>
    </citation>
    <scope>NUCLEOTIDE SEQUENCE</scope>
    <source>
        <strain evidence="1">SLA_B511</strain>
    </source>
</reference>
<dbReference type="EMBL" id="JAWNGC010000023">
    <property type="protein sequence ID" value="MDY5155664.1"/>
    <property type="molecule type" value="Genomic_DNA"/>
</dbReference>
<dbReference type="AlphaFoldDB" id="A0AAW9HVI3"/>
<organism evidence="1 2">
    <name type="scientific">Actinotignum urinale</name>
    <dbReference type="NCBI Taxonomy" id="190146"/>
    <lineage>
        <taxon>Bacteria</taxon>
        <taxon>Bacillati</taxon>
        <taxon>Actinomycetota</taxon>
        <taxon>Actinomycetes</taxon>
        <taxon>Actinomycetales</taxon>
        <taxon>Actinomycetaceae</taxon>
        <taxon>Actinotignum</taxon>
    </lineage>
</organism>
<dbReference type="RefSeq" id="WP_320756770.1">
    <property type="nucleotide sequence ID" value="NZ_JAWNGC010000023.1"/>
</dbReference>
<comment type="caution">
    <text evidence="1">The sequence shown here is derived from an EMBL/GenBank/DDBJ whole genome shotgun (WGS) entry which is preliminary data.</text>
</comment>
<gene>
    <name evidence="1" type="ORF">R6G80_08065</name>
</gene>
<accession>A0AAW9HVI3</accession>